<keyword evidence="3" id="KW-1185">Reference proteome</keyword>
<evidence type="ECO:0000256" key="1">
    <source>
        <dbReference type="SAM" id="MobiDB-lite"/>
    </source>
</evidence>
<evidence type="ECO:0000313" key="3">
    <source>
        <dbReference type="Proteomes" id="UP000297245"/>
    </source>
</evidence>
<proteinExistence type="predicted"/>
<feature type="compositionally biased region" description="Pro residues" evidence="1">
    <location>
        <begin position="140"/>
        <end position="150"/>
    </location>
</feature>
<gene>
    <name evidence="2" type="ORF">K435DRAFT_836354</name>
</gene>
<reference evidence="2 3" key="1">
    <citation type="journal article" date="2019" name="Nat. Ecol. Evol.">
        <title>Megaphylogeny resolves global patterns of mushroom evolution.</title>
        <authorList>
            <person name="Varga T."/>
            <person name="Krizsan K."/>
            <person name="Foldi C."/>
            <person name="Dima B."/>
            <person name="Sanchez-Garcia M."/>
            <person name="Sanchez-Ramirez S."/>
            <person name="Szollosi G.J."/>
            <person name="Szarkandi J.G."/>
            <person name="Papp V."/>
            <person name="Albert L."/>
            <person name="Andreopoulos W."/>
            <person name="Angelini C."/>
            <person name="Antonin V."/>
            <person name="Barry K.W."/>
            <person name="Bougher N.L."/>
            <person name="Buchanan P."/>
            <person name="Buyck B."/>
            <person name="Bense V."/>
            <person name="Catcheside P."/>
            <person name="Chovatia M."/>
            <person name="Cooper J."/>
            <person name="Damon W."/>
            <person name="Desjardin D."/>
            <person name="Finy P."/>
            <person name="Geml J."/>
            <person name="Haridas S."/>
            <person name="Hughes K."/>
            <person name="Justo A."/>
            <person name="Karasinski D."/>
            <person name="Kautmanova I."/>
            <person name="Kiss B."/>
            <person name="Kocsube S."/>
            <person name="Kotiranta H."/>
            <person name="LaButti K.M."/>
            <person name="Lechner B.E."/>
            <person name="Liimatainen K."/>
            <person name="Lipzen A."/>
            <person name="Lukacs Z."/>
            <person name="Mihaltcheva S."/>
            <person name="Morgado L.N."/>
            <person name="Niskanen T."/>
            <person name="Noordeloos M.E."/>
            <person name="Ohm R.A."/>
            <person name="Ortiz-Santana B."/>
            <person name="Ovrebo C."/>
            <person name="Racz N."/>
            <person name="Riley R."/>
            <person name="Savchenko A."/>
            <person name="Shiryaev A."/>
            <person name="Soop K."/>
            <person name="Spirin V."/>
            <person name="Szebenyi C."/>
            <person name="Tomsovsky M."/>
            <person name="Tulloss R.E."/>
            <person name="Uehling J."/>
            <person name="Grigoriev I.V."/>
            <person name="Vagvolgyi C."/>
            <person name="Papp T."/>
            <person name="Martin F.M."/>
            <person name="Miettinen O."/>
            <person name="Hibbett D.S."/>
            <person name="Nagy L.G."/>
        </authorList>
    </citation>
    <scope>NUCLEOTIDE SEQUENCE [LARGE SCALE GENOMIC DNA]</scope>
    <source>
        <strain evidence="2 3">CBS 962.96</strain>
    </source>
</reference>
<sequence>MFKYRKGDWQLRKKSLEGDSWAIEVDPRAVTCRGCHRRIKLSEKSTYDTYHWGVHKKRCKIINPKTPIKPKASARNIKSKTKPKPKTRAKSIRKVRSPTPAPVVDHSMSSTPSLTEDESGDEDMTSPEQSPLKRASSELSPPPSSEPPSDPQVTYGKWSEELDDYFTRMHGIKQMLPVDMLGMNWQDWSWAQLHEAEFPDSPPLVSTPSPS</sequence>
<feature type="compositionally biased region" description="Acidic residues" evidence="1">
    <location>
        <begin position="115"/>
        <end position="125"/>
    </location>
</feature>
<protein>
    <submittedName>
        <fullName evidence="2">Uncharacterized protein</fullName>
    </submittedName>
</protein>
<dbReference type="AlphaFoldDB" id="A0A4S8MID2"/>
<feature type="compositionally biased region" description="Low complexity" evidence="1">
    <location>
        <begin position="62"/>
        <end position="71"/>
    </location>
</feature>
<feature type="compositionally biased region" description="Basic residues" evidence="1">
    <location>
        <begin position="77"/>
        <end position="96"/>
    </location>
</feature>
<dbReference type="OrthoDB" id="3268830at2759"/>
<name>A0A4S8MID2_DENBC</name>
<dbReference type="Proteomes" id="UP000297245">
    <property type="component" value="Unassembled WGS sequence"/>
</dbReference>
<evidence type="ECO:0000313" key="2">
    <source>
        <dbReference type="EMBL" id="THV02488.1"/>
    </source>
</evidence>
<feature type="region of interest" description="Disordered" evidence="1">
    <location>
        <begin position="62"/>
        <end position="156"/>
    </location>
</feature>
<dbReference type="EMBL" id="ML179076">
    <property type="protein sequence ID" value="THV02488.1"/>
    <property type="molecule type" value="Genomic_DNA"/>
</dbReference>
<organism evidence="2 3">
    <name type="scientific">Dendrothele bispora (strain CBS 962.96)</name>
    <dbReference type="NCBI Taxonomy" id="1314807"/>
    <lineage>
        <taxon>Eukaryota</taxon>
        <taxon>Fungi</taxon>
        <taxon>Dikarya</taxon>
        <taxon>Basidiomycota</taxon>
        <taxon>Agaricomycotina</taxon>
        <taxon>Agaricomycetes</taxon>
        <taxon>Agaricomycetidae</taxon>
        <taxon>Agaricales</taxon>
        <taxon>Agaricales incertae sedis</taxon>
        <taxon>Dendrothele</taxon>
    </lineage>
</organism>
<accession>A0A4S8MID2</accession>